<reference evidence="3 4" key="1">
    <citation type="journal article" date="2020" name="ISME J.">
        <title>Uncovering the hidden diversity of litter-decomposition mechanisms in mushroom-forming fungi.</title>
        <authorList>
            <person name="Floudas D."/>
            <person name="Bentzer J."/>
            <person name="Ahren D."/>
            <person name="Johansson T."/>
            <person name="Persson P."/>
            <person name="Tunlid A."/>
        </authorList>
    </citation>
    <scope>NUCLEOTIDE SEQUENCE [LARGE SCALE GENOMIC DNA]</scope>
    <source>
        <strain evidence="3 4">CBS 175.51</strain>
    </source>
</reference>
<evidence type="ECO:0000313" key="4">
    <source>
        <dbReference type="Proteomes" id="UP000541558"/>
    </source>
</evidence>
<sequence>MATPKLSPQARRLKTIIVALPILVASSYVFYKREIAKEVPRRTIPKPENATPSATLESKVFPPDVDSESKRPSST</sequence>
<proteinExistence type="predicted"/>
<accession>A0A8H5AYV4</accession>
<feature type="region of interest" description="Disordered" evidence="1">
    <location>
        <begin position="40"/>
        <end position="75"/>
    </location>
</feature>
<dbReference type="Proteomes" id="UP000541558">
    <property type="component" value="Unassembled WGS sequence"/>
</dbReference>
<protein>
    <submittedName>
        <fullName evidence="3">Uncharacterized protein</fullName>
    </submittedName>
</protein>
<gene>
    <name evidence="3" type="ORF">D9611_008616</name>
</gene>
<dbReference type="OrthoDB" id="3784821at2759"/>
<keyword evidence="2" id="KW-1133">Transmembrane helix</keyword>
<comment type="caution">
    <text evidence="3">The sequence shown here is derived from an EMBL/GenBank/DDBJ whole genome shotgun (WGS) entry which is preliminary data.</text>
</comment>
<keyword evidence="2" id="KW-0472">Membrane</keyword>
<evidence type="ECO:0000313" key="3">
    <source>
        <dbReference type="EMBL" id="KAF5313470.1"/>
    </source>
</evidence>
<feature type="transmembrane region" description="Helical" evidence="2">
    <location>
        <begin position="12"/>
        <end position="31"/>
    </location>
</feature>
<dbReference type="AlphaFoldDB" id="A0A8H5AYV4"/>
<dbReference type="EMBL" id="JAACJK010000224">
    <property type="protein sequence ID" value="KAF5313470.1"/>
    <property type="molecule type" value="Genomic_DNA"/>
</dbReference>
<organism evidence="3 4">
    <name type="scientific">Ephemerocybe angulata</name>
    <dbReference type="NCBI Taxonomy" id="980116"/>
    <lineage>
        <taxon>Eukaryota</taxon>
        <taxon>Fungi</taxon>
        <taxon>Dikarya</taxon>
        <taxon>Basidiomycota</taxon>
        <taxon>Agaricomycotina</taxon>
        <taxon>Agaricomycetes</taxon>
        <taxon>Agaricomycetidae</taxon>
        <taxon>Agaricales</taxon>
        <taxon>Agaricineae</taxon>
        <taxon>Psathyrellaceae</taxon>
        <taxon>Ephemerocybe</taxon>
    </lineage>
</organism>
<name>A0A8H5AYV4_9AGAR</name>
<evidence type="ECO:0000256" key="2">
    <source>
        <dbReference type="SAM" id="Phobius"/>
    </source>
</evidence>
<evidence type="ECO:0000256" key="1">
    <source>
        <dbReference type="SAM" id="MobiDB-lite"/>
    </source>
</evidence>
<keyword evidence="2" id="KW-0812">Transmembrane</keyword>
<keyword evidence="4" id="KW-1185">Reference proteome</keyword>